<dbReference type="RefSeq" id="WP_131924390.1">
    <property type="nucleotide sequence ID" value="NZ_SMAG01000003.1"/>
</dbReference>
<dbReference type="Gene3D" id="3.30.310.100">
    <property type="entry name" value="YugN-like"/>
    <property type="match status" value="1"/>
</dbReference>
<comment type="caution">
    <text evidence="1">The sequence shown here is derived from an EMBL/GenBank/DDBJ whole genome shotgun (WGS) entry which is preliminary data.</text>
</comment>
<dbReference type="InterPro" id="IPR036491">
    <property type="entry name" value="YugN-like_sf"/>
</dbReference>
<evidence type="ECO:0000313" key="2">
    <source>
        <dbReference type="Proteomes" id="UP000294937"/>
    </source>
</evidence>
<dbReference type="EMBL" id="SMAG01000003">
    <property type="protein sequence ID" value="TCS95031.1"/>
    <property type="molecule type" value="Genomic_DNA"/>
</dbReference>
<evidence type="ECO:0000313" key="1">
    <source>
        <dbReference type="EMBL" id="TCS95031.1"/>
    </source>
</evidence>
<proteinExistence type="predicted"/>
<dbReference type="Proteomes" id="UP000294937">
    <property type="component" value="Unassembled WGS sequence"/>
</dbReference>
<sequence length="114" mass="13253">MIFNDVKTKGIKKEFGETEKIMKNLGFDRSWDYNKATYDLKYTDNNKVDYYLRLRGTVVNDKQLEHPKALLEFGVPVFARHFFPHGLDESVEVPKSLKEKVEAKLVELEKALAS</sequence>
<dbReference type="OrthoDB" id="2679642at2"/>
<accession>A0A4R3L5F6</accession>
<dbReference type="AlphaFoldDB" id="A0A4R3L5F6"/>
<dbReference type="InterPro" id="IPR014967">
    <property type="entry name" value="Uncharacterised_YugN-like"/>
</dbReference>
<organism evidence="1 2">
    <name type="scientific">Hazenella coriacea</name>
    <dbReference type="NCBI Taxonomy" id="1179467"/>
    <lineage>
        <taxon>Bacteria</taxon>
        <taxon>Bacillati</taxon>
        <taxon>Bacillota</taxon>
        <taxon>Bacilli</taxon>
        <taxon>Bacillales</taxon>
        <taxon>Thermoactinomycetaceae</taxon>
        <taxon>Hazenella</taxon>
    </lineage>
</organism>
<reference evidence="1 2" key="1">
    <citation type="submission" date="2019-03" db="EMBL/GenBank/DDBJ databases">
        <title>Genomic Encyclopedia of Type Strains, Phase IV (KMG-IV): sequencing the most valuable type-strain genomes for metagenomic binning, comparative biology and taxonomic classification.</title>
        <authorList>
            <person name="Goeker M."/>
        </authorList>
    </citation>
    <scope>NUCLEOTIDE SEQUENCE [LARGE SCALE GENOMIC DNA]</scope>
    <source>
        <strain evidence="1 2">DSM 45707</strain>
    </source>
</reference>
<protein>
    <submittedName>
        <fullName evidence="1">YugN-like protein</fullName>
    </submittedName>
</protein>
<keyword evidence="2" id="KW-1185">Reference proteome</keyword>
<dbReference type="Pfam" id="PF08868">
    <property type="entry name" value="YugN"/>
    <property type="match status" value="1"/>
</dbReference>
<dbReference type="SUPFAM" id="SSF160755">
    <property type="entry name" value="YugN-like"/>
    <property type="match status" value="1"/>
</dbReference>
<gene>
    <name evidence="1" type="ORF">EDD58_103456</name>
</gene>
<name>A0A4R3L5F6_9BACL</name>